<dbReference type="PANTHER" id="PTHR22983">
    <property type="entry name" value="PROTEIN KINASE RELATED"/>
    <property type="match status" value="1"/>
</dbReference>
<dbReference type="SUPFAM" id="SSF48371">
    <property type="entry name" value="ARM repeat"/>
    <property type="match status" value="1"/>
</dbReference>
<evidence type="ECO:0000256" key="6">
    <source>
        <dbReference type="ARBA" id="ARBA00022840"/>
    </source>
</evidence>
<name>A0AAV9S4N0_9TELE</name>
<keyword evidence="4" id="KW-0547">Nucleotide-binding</keyword>
<evidence type="ECO:0000256" key="7">
    <source>
        <dbReference type="ARBA" id="ARBA00047899"/>
    </source>
</evidence>
<evidence type="ECO:0000256" key="2">
    <source>
        <dbReference type="ARBA" id="ARBA00022527"/>
    </source>
</evidence>
<dbReference type="EMBL" id="JAHHUM010000896">
    <property type="protein sequence ID" value="KAK5616274.1"/>
    <property type="molecule type" value="Genomic_DNA"/>
</dbReference>
<dbReference type="GO" id="GO:0005524">
    <property type="term" value="F:ATP binding"/>
    <property type="evidence" value="ECO:0007669"/>
    <property type="project" value="UniProtKB-KW"/>
</dbReference>
<proteinExistence type="predicted"/>
<dbReference type="EC" id="2.7.11.1" evidence="1"/>
<keyword evidence="11" id="KW-1185">Reference proteome</keyword>
<keyword evidence="5" id="KW-0418">Kinase</keyword>
<evidence type="ECO:0000256" key="9">
    <source>
        <dbReference type="SAM" id="MobiDB-lite"/>
    </source>
</evidence>
<comment type="caution">
    <text evidence="10">The sequence shown here is derived from an EMBL/GenBank/DDBJ whole genome shotgun (WGS) entry which is preliminary data.</text>
</comment>
<keyword evidence="3" id="KW-0808">Transferase</keyword>
<dbReference type="AlphaFoldDB" id="A0AAV9S4N0"/>
<dbReference type="Gene3D" id="1.25.10.10">
    <property type="entry name" value="Leucine-rich Repeat Variant"/>
    <property type="match status" value="2"/>
</dbReference>
<organism evidence="10 11">
    <name type="scientific">Crenichthys baileyi</name>
    <name type="common">White River springfish</name>
    <dbReference type="NCBI Taxonomy" id="28760"/>
    <lineage>
        <taxon>Eukaryota</taxon>
        <taxon>Metazoa</taxon>
        <taxon>Chordata</taxon>
        <taxon>Craniata</taxon>
        <taxon>Vertebrata</taxon>
        <taxon>Euteleostomi</taxon>
        <taxon>Actinopterygii</taxon>
        <taxon>Neopterygii</taxon>
        <taxon>Teleostei</taxon>
        <taxon>Neoteleostei</taxon>
        <taxon>Acanthomorphata</taxon>
        <taxon>Ovalentaria</taxon>
        <taxon>Atherinomorphae</taxon>
        <taxon>Cyprinodontiformes</taxon>
        <taxon>Goodeidae</taxon>
        <taxon>Crenichthys</taxon>
    </lineage>
</organism>
<dbReference type="GO" id="GO:0005737">
    <property type="term" value="C:cytoplasm"/>
    <property type="evidence" value="ECO:0007669"/>
    <property type="project" value="UniProtKB-ARBA"/>
</dbReference>
<reference evidence="10 11" key="1">
    <citation type="submission" date="2021-06" db="EMBL/GenBank/DDBJ databases">
        <authorList>
            <person name="Palmer J.M."/>
        </authorList>
    </citation>
    <scope>NUCLEOTIDE SEQUENCE [LARGE SCALE GENOMIC DNA]</scope>
    <source>
        <strain evidence="10 11">MEX-2019</strain>
        <tissue evidence="10">Muscle</tissue>
    </source>
</reference>
<evidence type="ECO:0000256" key="1">
    <source>
        <dbReference type="ARBA" id="ARBA00012513"/>
    </source>
</evidence>
<sequence>MAVLSDTNLFSPLTVTPSPDVVALKLKQVAEKSAPASGESGLLRKVREQMENKKREVGSGSAKKKKEGCERGNSATVMASPNVYIVKAPSNESPSGSGQLVVTAANHSMSLKSKACATSKQRGQISRDYEQEFPSVEVGPQLVRRGSKDRPATLHRQDVDSKGYWENLVQETDPSRQQKKLINYNDIIHQIKSNITAFQAQLTGVGVVKVQQIELLLKVLHNLVLTPDLETSHRISCELQLPQVLFEMIRDSVSNSDLIKEQRNVLTLGEMITFILIYWESHSDWVEEEPRLEEFTKPLKMILSQPNLTALASLAASVLSLFTQHGVDVFVDLENLTSLLKMHPSALLLRPPADGLYSFLSITLFIFTKDPYSCIPLFSDKKSKCVYTLCWLLSNNCLHLLARCPSGSADMELSRDTLSTLSCHLLCFPFALDLPSHTMSTVLQVYDSCHVASSLLQVIQTFPPPLLEMPLSLLSRLLLCDPEHSVSHVREGASGFFSSPQSNQLFASKNQTPLTRTASTLLSDLLQQDVLWDSAVELLNLLSQVARCSSQLGSHPICVEATVLQQALTHPYDQMRAATCRFVGNLKPFRSNKTGTLQADVFRHMIDCLNDSCRQVRRTACIAVGNWLGYVAAKFKKGGNCSDTSGWGNKNNYSKQAPSNTEAAGDSVTEQMFDEDEQRRWTDDAQRSAAVLTCLLSDPDAVTRRHCCAALGNLVNVDGVVSMLDEDVYSSLVRAACTDSNDAVRQAATAALRLCREQDAMQRGIK</sequence>
<evidence type="ECO:0000313" key="10">
    <source>
        <dbReference type="EMBL" id="KAK5616274.1"/>
    </source>
</evidence>
<keyword evidence="6" id="KW-0067">ATP-binding</keyword>
<dbReference type="InterPro" id="IPR016024">
    <property type="entry name" value="ARM-type_fold"/>
</dbReference>
<dbReference type="GO" id="GO:0007224">
    <property type="term" value="P:smoothened signaling pathway"/>
    <property type="evidence" value="ECO:0007669"/>
    <property type="project" value="TreeGrafter"/>
</dbReference>
<evidence type="ECO:0000256" key="4">
    <source>
        <dbReference type="ARBA" id="ARBA00022741"/>
    </source>
</evidence>
<dbReference type="Proteomes" id="UP001311232">
    <property type="component" value="Unassembled WGS sequence"/>
</dbReference>
<accession>A0AAV9S4N0</accession>
<dbReference type="PANTHER" id="PTHR22983:SF6">
    <property type="entry name" value="SERINE_THREONINE-PROTEIN KINASE 36"/>
    <property type="match status" value="1"/>
</dbReference>
<keyword evidence="2" id="KW-0723">Serine/threonine-protein kinase</keyword>
<evidence type="ECO:0000256" key="5">
    <source>
        <dbReference type="ARBA" id="ARBA00022777"/>
    </source>
</evidence>
<comment type="catalytic activity">
    <reaction evidence="8">
        <text>L-seryl-[protein] + ATP = O-phospho-L-seryl-[protein] + ADP + H(+)</text>
        <dbReference type="Rhea" id="RHEA:17989"/>
        <dbReference type="Rhea" id="RHEA-COMP:9863"/>
        <dbReference type="Rhea" id="RHEA-COMP:11604"/>
        <dbReference type="ChEBI" id="CHEBI:15378"/>
        <dbReference type="ChEBI" id="CHEBI:29999"/>
        <dbReference type="ChEBI" id="CHEBI:30616"/>
        <dbReference type="ChEBI" id="CHEBI:83421"/>
        <dbReference type="ChEBI" id="CHEBI:456216"/>
        <dbReference type="EC" id="2.7.11.1"/>
    </reaction>
</comment>
<comment type="catalytic activity">
    <reaction evidence="7">
        <text>L-threonyl-[protein] + ATP = O-phospho-L-threonyl-[protein] + ADP + H(+)</text>
        <dbReference type="Rhea" id="RHEA:46608"/>
        <dbReference type="Rhea" id="RHEA-COMP:11060"/>
        <dbReference type="Rhea" id="RHEA-COMP:11605"/>
        <dbReference type="ChEBI" id="CHEBI:15378"/>
        <dbReference type="ChEBI" id="CHEBI:30013"/>
        <dbReference type="ChEBI" id="CHEBI:30616"/>
        <dbReference type="ChEBI" id="CHEBI:61977"/>
        <dbReference type="ChEBI" id="CHEBI:456216"/>
        <dbReference type="EC" id="2.7.11.1"/>
    </reaction>
</comment>
<dbReference type="InterPro" id="IPR011989">
    <property type="entry name" value="ARM-like"/>
</dbReference>
<dbReference type="GO" id="GO:0004674">
    <property type="term" value="F:protein serine/threonine kinase activity"/>
    <property type="evidence" value="ECO:0007669"/>
    <property type="project" value="UniProtKB-KW"/>
</dbReference>
<gene>
    <name evidence="10" type="ORF">CRENBAI_014905</name>
</gene>
<protein>
    <recommendedName>
        <fullName evidence="1">non-specific serine/threonine protein kinase</fullName>
        <ecNumber evidence="1">2.7.11.1</ecNumber>
    </recommendedName>
</protein>
<evidence type="ECO:0000256" key="3">
    <source>
        <dbReference type="ARBA" id="ARBA00022679"/>
    </source>
</evidence>
<feature type="region of interest" description="Disordered" evidence="9">
    <location>
        <begin position="31"/>
        <end position="74"/>
    </location>
</feature>
<evidence type="ECO:0000313" key="11">
    <source>
        <dbReference type="Proteomes" id="UP001311232"/>
    </source>
</evidence>
<evidence type="ECO:0000256" key="8">
    <source>
        <dbReference type="ARBA" id="ARBA00048679"/>
    </source>
</evidence>
<feature type="compositionally biased region" description="Basic and acidic residues" evidence="9">
    <location>
        <begin position="45"/>
        <end position="57"/>
    </location>
</feature>